<dbReference type="InterPro" id="IPR007278">
    <property type="entry name" value="DUF397"/>
</dbReference>
<dbReference type="AlphaFoldDB" id="A0A7W9QEY3"/>
<name>A0A7W9QEY3_9ACTN</name>
<dbReference type="Proteomes" id="UP000588098">
    <property type="component" value="Unassembled WGS sequence"/>
</dbReference>
<evidence type="ECO:0000313" key="3">
    <source>
        <dbReference type="Proteomes" id="UP000588098"/>
    </source>
</evidence>
<dbReference type="RefSeq" id="WP_184575393.1">
    <property type="nucleotide sequence ID" value="NZ_JACHJL010000014.1"/>
</dbReference>
<dbReference type="Pfam" id="PF04149">
    <property type="entry name" value="DUF397"/>
    <property type="match status" value="1"/>
</dbReference>
<organism evidence="2 3">
    <name type="scientific">Streptomyces zagrosensis</name>
    <dbReference type="NCBI Taxonomy" id="1042984"/>
    <lineage>
        <taxon>Bacteria</taxon>
        <taxon>Bacillati</taxon>
        <taxon>Actinomycetota</taxon>
        <taxon>Actinomycetes</taxon>
        <taxon>Kitasatosporales</taxon>
        <taxon>Streptomycetaceae</taxon>
        <taxon>Streptomyces</taxon>
    </lineage>
</organism>
<reference evidence="2 3" key="1">
    <citation type="submission" date="2020-08" db="EMBL/GenBank/DDBJ databases">
        <title>Genomic Encyclopedia of Type Strains, Phase III (KMG-III): the genomes of soil and plant-associated and newly described type strains.</title>
        <authorList>
            <person name="Whitman W."/>
        </authorList>
    </citation>
    <scope>NUCLEOTIDE SEQUENCE [LARGE SCALE GENOMIC DNA]</scope>
    <source>
        <strain evidence="2 3">CECT 8305</strain>
    </source>
</reference>
<gene>
    <name evidence="2" type="ORF">FHS42_005061</name>
</gene>
<dbReference type="EMBL" id="JACHJL010000014">
    <property type="protein sequence ID" value="MBB5937977.1"/>
    <property type="molecule type" value="Genomic_DNA"/>
</dbReference>
<keyword evidence="3" id="KW-1185">Reference proteome</keyword>
<evidence type="ECO:0000259" key="1">
    <source>
        <dbReference type="Pfam" id="PF04149"/>
    </source>
</evidence>
<comment type="caution">
    <text evidence="2">The sequence shown here is derived from an EMBL/GenBank/DDBJ whole genome shotgun (WGS) entry which is preliminary data.</text>
</comment>
<sequence>MTILNWRMSSYCGEGNSCLNLAATPGGTLHLRESETPETVLTTAPATLRAFIDTVKTGKLDHLNA</sequence>
<accession>A0A7W9QEY3</accession>
<feature type="domain" description="DUF397" evidence="1">
    <location>
        <begin position="4"/>
        <end position="56"/>
    </location>
</feature>
<proteinExistence type="predicted"/>
<evidence type="ECO:0000313" key="2">
    <source>
        <dbReference type="EMBL" id="MBB5937977.1"/>
    </source>
</evidence>
<protein>
    <recommendedName>
        <fullName evidence="1">DUF397 domain-containing protein</fullName>
    </recommendedName>
</protein>